<dbReference type="AlphaFoldDB" id="A0AAV8RYI0"/>
<dbReference type="InterPro" id="IPR039537">
    <property type="entry name" value="Retrotran_Ty1/copia-like"/>
</dbReference>
<dbReference type="PANTHER" id="PTHR42648">
    <property type="entry name" value="TRANSPOSASE, PUTATIVE-RELATED"/>
    <property type="match status" value="1"/>
</dbReference>
<reference evidence="2 3" key="1">
    <citation type="submission" date="2022-12" db="EMBL/GenBank/DDBJ databases">
        <title>Chromosome-scale assembly of the Ensete ventricosum genome.</title>
        <authorList>
            <person name="Dussert Y."/>
            <person name="Stocks J."/>
            <person name="Wendawek A."/>
            <person name="Woldeyes F."/>
            <person name="Nichols R.A."/>
            <person name="Borrell J.S."/>
        </authorList>
    </citation>
    <scope>NUCLEOTIDE SEQUENCE [LARGE SCALE GENOMIC DNA]</scope>
    <source>
        <strain evidence="3">cv. Maze</strain>
        <tissue evidence="2">Seeds</tissue>
    </source>
</reference>
<protein>
    <recommendedName>
        <fullName evidence="1">Integrase catalytic domain-containing protein</fullName>
    </recommendedName>
</protein>
<dbReference type="GO" id="GO:0015074">
    <property type="term" value="P:DNA integration"/>
    <property type="evidence" value="ECO:0007669"/>
    <property type="project" value="InterPro"/>
</dbReference>
<dbReference type="PROSITE" id="PS50994">
    <property type="entry name" value="INTEGRASE"/>
    <property type="match status" value="1"/>
</dbReference>
<dbReference type="InterPro" id="IPR036397">
    <property type="entry name" value="RNaseH_sf"/>
</dbReference>
<comment type="caution">
    <text evidence="2">The sequence shown here is derived from an EMBL/GenBank/DDBJ whole genome shotgun (WGS) entry which is preliminary data.</text>
</comment>
<dbReference type="Pfam" id="PF14223">
    <property type="entry name" value="Retrotran_gag_2"/>
    <property type="match status" value="1"/>
</dbReference>
<dbReference type="PANTHER" id="PTHR42648:SF27">
    <property type="entry name" value="RNA-DIRECTED DNA POLYMERASE"/>
    <property type="match status" value="1"/>
</dbReference>
<evidence type="ECO:0000313" key="3">
    <source>
        <dbReference type="Proteomes" id="UP001222027"/>
    </source>
</evidence>
<dbReference type="Gene3D" id="3.30.420.10">
    <property type="entry name" value="Ribonuclease H-like superfamily/Ribonuclease H"/>
    <property type="match status" value="1"/>
</dbReference>
<accession>A0AAV8RYI0</accession>
<name>A0AAV8RYI0_ENSVE</name>
<dbReference type="GO" id="GO:0003676">
    <property type="term" value="F:nucleic acid binding"/>
    <property type="evidence" value="ECO:0007669"/>
    <property type="project" value="InterPro"/>
</dbReference>
<proteinExistence type="predicted"/>
<feature type="domain" description="Integrase catalytic" evidence="1">
    <location>
        <begin position="102"/>
        <end position="247"/>
    </location>
</feature>
<sequence>MTEGTSAENHILKMIEWIEKLTNLGIVLEDNLCFDLILQSLPDSFSHFIMNFNMSKFEMTLPKLLNMLREAESANKKEKSVLYIGDTKKKRKASKTHKKGKGKERPDFHDNTWVLDTGSAYHICNSLQVLARSRRLARCKMDLKMGNGARVAIVAVGEYKSEAFEKFRDYKNEVDNQIGKSIKTLRSDRGGEYLSTEFTHFLRDNGILSQWTPPYTPQLNRVLERKNRTLLDMVRSMMSFADLLVSF</sequence>
<gene>
    <name evidence="2" type="ORF">OPV22_002589</name>
</gene>
<dbReference type="InterPro" id="IPR012337">
    <property type="entry name" value="RNaseH-like_sf"/>
</dbReference>
<dbReference type="Proteomes" id="UP001222027">
    <property type="component" value="Unassembled WGS sequence"/>
</dbReference>
<organism evidence="2 3">
    <name type="scientific">Ensete ventricosum</name>
    <name type="common">Abyssinian banana</name>
    <name type="synonym">Musa ensete</name>
    <dbReference type="NCBI Taxonomy" id="4639"/>
    <lineage>
        <taxon>Eukaryota</taxon>
        <taxon>Viridiplantae</taxon>
        <taxon>Streptophyta</taxon>
        <taxon>Embryophyta</taxon>
        <taxon>Tracheophyta</taxon>
        <taxon>Spermatophyta</taxon>
        <taxon>Magnoliopsida</taxon>
        <taxon>Liliopsida</taxon>
        <taxon>Zingiberales</taxon>
        <taxon>Musaceae</taxon>
        <taxon>Ensete</taxon>
    </lineage>
</organism>
<keyword evidence="3" id="KW-1185">Reference proteome</keyword>
<evidence type="ECO:0000313" key="2">
    <source>
        <dbReference type="EMBL" id="KAJ8512155.1"/>
    </source>
</evidence>
<evidence type="ECO:0000259" key="1">
    <source>
        <dbReference type="PROSITE" id="PS50994"/>
    </source>
</evidence>
<dbReference type="EMBL" id="JAQQAF010000001">
    <property type="protein sequence ID" value="KAJ8512155.1"/>
    <property type="molecule type" value="Genomic_DNA"/>
</dbReference>
<dbReference type="SUPFAM" id="SSF53098">
    <property type="entry name" value="Ribonuclease H-like"/>
    <property type="match status" value="1"/>
</dbReference>
<dbReference type="InterPro" id="IPR001584">
    <property type="entry name" value="Integrase_cat-core"/>
</dbReference>